<gene>
    <name evidence="3" type="ORF">AKJ09_03235</name>
</gene>
<dbReference type="KEGG" id="llu:AKJ09_03235"/>
<keyword evidence="2" id="KW-0812">Transmembrane</keyword>
<dbReference type="OrthoDB" id="5526694at2"/>
<name>A0A0K1PT57_9BACT</name>
<evidence type="ECO:0000313" key="3">
    <source>
        <dbReference type="EMBL" id="AKU96571.1"/>
    </source>
</evidence>
<protein>
    <submittedName>
        <fullName evidence="3">Uncharacterized protein</fullName>
    </submittedName>
</protein>
<dbReference type="Proteomes" id="UP000064967">
    <property type="component" value="Chromosome"/>
</dbReference>
<keyword evidence="2" id="KW-1133">Transmembrane helix</keyword>
<sequence length="247" mass="26006">MSREPRRLADADLDPSPDAALLRRIIHAHRNGRPDDEEMARLSACVQPFLTAERRPVARLPGWLAGALVSAIFVGGAGWGLSRTYERPASSGGAVVTVEDHAATAKPADSATNTVGAPEESGETPALSVRALPDAKGPSVGTVKRVAAATTDETSAPSDCDEVALVERAGKELRSGQAARALATTHQHETGCVGGVLVQERERIAIEALAMLGRTGEARARASSFATRFPSSPHLRRVRQVIEATPE</sequence>
<evidence type="ECO:0000256" key="1">
    <source>
        <dbReference type="SAM" id="MobiDB-lite"/>
    </source>
</evidence>
<dbReference type="AlphaFoldDB" id="A0A0K1PT57"/>
<dbReference type="RefSeq" id="WP_146647837.1">
    <property type="nucleotide sequence ID" value="NZ_CP012333.1"/>
</dbReference>
<reference evidence="3 4" key="1">
    <citation type="submission" date="2015-08" db="EMBL/GenBank/DDBJ databases">
        <authorList>
            <person name="Babu N.S."/>
            <person name="Beckwith C.J."/>
            <person name="Beseler K.G."/>
            <person name="Brison A."/>
            <person name="Carone J.V."/>
            <person name="Caskin T.P."/>
            <person name="Diamond M."/>
            <person name="Durham M.E."/>
            <person name="Foxe J.M."/>
            <person name="Go M."/>
            <person name="Henderson B.A."/>
            <person name="Jones I.B."/>
            <person name="McGettigan J.A."/>
            <person name="Micheletti S.J."/>
            <person name="Nasrallah M.E."/>
            <person name="Ortiz D."/>
            <person name="Piller C.R."/>
            <person name="Privatt S.R."/>
            <person name="Schneider S.L."/>
            <person name="Sharp S."/>
            <person name="Smith T.C."/>
            <person name="Stanton J.D."/>
            <person name="Ullery H.E."/>
            <person name="Wilson R.J."/>
            <person name="Serrano M.G."/>
            <person name="Buck G."/>
            <person name="Lee V."/>
            <person name="Wang Y."/>
            <person name="Carvalho R."/>
            <person name="Voegtly L."/>
            <person name="Shi R."/>
            <person name="Duckworth R."/>
            <person name="Johnson A."/>
            <person name="Loviza R."/>
            <person name="Walstead R."/>
            <person name="Shah Z."/>
            <person name="Kiflezghi M."/>
            <person name="Wade K."/>
            <person name="Ball S.L."/>
            <person name="Bradley K.W."/>
            <person name="Asai D.J."/>
            <person name="Bowman C.A."/>
            <person name="Russell D.A."/>
            <person name="Pope W.H."/>
            <person name="Jacobs-Sera D."/>
            <person name="Hendrix R.W."/>
            <person name="Hatfull G.F."/>
        </authorList>
    </citation>
    <scope>NUCLEOTIDE SEQUENCE [LARGE SCALE GENOMIC DNA]</scope>
    <source>
        <strain evidence="3 4">DSM 27648</strain>
    </source>
</reference>
<dbReference type="EMBL" id="CP012333">
    <property type="protein sequence ID" value="AKU96571.1"/>
    <property type="molecule type" value="Genomic_DNA"/>
</dbReference>
<organism evidence="3 4">
    <name type="scientific">Labilithrix luteola</name>
    <dbReference type="NCBI Taxonomy" id="1391654"/>
    <lineage>
        <taxon>Bacteria</taxon>
        <taxon>Pseudomonadati</taxon>
        <taxon>Myxococcota</taxon>
        <taxon>Polyangia</taxon>
        <taxon>Polyangiales</taxon>
        <taxon>Labilitrichaceae</taxon>
        <taxon>Labilithrix</taxon>
    </lineage>
</organism>
<accession>A0A0K1PT57</accession>
<keyword evidence="2" id="KW-0472">Membrane</keyword>
<feature type="region of interest" description="Disordered" evidence="1">
    <location>
        <begin position="104"/>
        <end position="125"/>
    </location>
</feature>
<dbReference type="STRING" id="1391654.AKJ09_03235"/>
<evidence type="ECO:0000256" key="2">
    <source>
        <dbReference type="SAM" id="Phobius"/>
    </source>
</evidence>
<proteinExistence type="predicted"/>
<keyword evidence="4" id="KW-1185">Reference proteome</keyword>
<feature type="transmembrane region" description="Helical" evidence="2">
    <location>
        <begin position="60"/>
        <end position="81"/>
    </location>
</feature>
<evidence type="ECO:0000313" key="4">
    <source>
        <dbReference type="Proteomes" id="UP000064967"/>
    </source>
</evidence>